<evidence type="ECO:0000259" key="1">
    <source>
        <dbReference type="Pfam" id="PF01425"/>
    </source>
</evidence>
<dbReference type="NCBIfam" id="NF006043">
    <property type="entry name" value="PRK08186.1"/>
    <property type="match status" value="1"/>
</dbReference>
<dbReference type="AlphaFoldDB" id="A0A840C741"/>
<keyword evidence="3" id="KW-0378">Hydrolase</keyword>
<accession>A0A840C741</accession>
<reference evidence="3" key="1">
    <citation type="submission" date="2020-08" db="EMBL/GenBank/DDBJ databases">
        <title>Genomic Encyclopedia of Type Strains, Phase IV (KMG-IV): sequencing the most valuable type-strain genomes for metagenomic binning, comparative biology and taxonomic classification.</title>
        <authorList>
            <person name="Goeker M."/>
        </authorList>
    </citation>
    <scope>NUCLEOTIDE SEQUENCE [LARGE SCALE GENOMIC DNA]</scope>
    <source>
        <strain evidence="3">DSM 105040</strain>
    </source>
</reference>
<dbReference type="InterPro" id="IPR023631">
    <property type="entry name" value="Amidase_dom"/>
</dbReference>
<dbReference type="SUPFAM" id="SSF75304">
    <property type="entry name" value="Amidase signature (AS) enzymes"/>
    <property type="match status" value="1"/>
</dbReference>
<dbReference type="NCBIfam" id="TIGR02713">
    <property type="entry name" value="allophanate_hyd"/>
    <property type="match status" value="1"/>
</dbReference>
<gene>
    <name evidence="3" type="ORF">GGR17_000464</name>
</gene>
<dbReference type="InterPro" id="IPR000120">
    <property type="entry name" value="Amidase"/>
</dbReference>
<dbReference type="EMBL" id="JACIEQ010000001">
    <property type="protein sequence ID" value="MBB4020673.1"/>
    <property type="molecule type" value="Genomic_DNA"/>
</dbReference>
<proteinExistence type="predicted"/>
<dbReference type="RefSeq" id="WP_054538247.1">
    <property type="nucleotide sequence ID" value="NZ_JACIEQ010000001.1"/>
</dbReference>
<dbReference type="Pfam" id="PF01425">
    <property type="entry name" value="Amidase"/>
    <property type="match status" value="1"/>
</dbReference>
<protein>
    <submittedName>
        <fullName evidence="3">Allophanate hydrolase</fullName>
        <ecNumber evidence="3">3.5.1.54</ecNumber>
    </submittedName>
</protein>
<dbReference type="Proteomes" id="UP000585681">
    <property type="component" value="Unassembled WGS sequence"/>
</dbReference>
<comment type="caution">
    <text evidence="3">The sequence shown here is derived from an EMBL/GenBank/DDBJ whole genome shotgun (WGS) entry which is preliminary data.</text>
</comment>
<organism evidence="3 4">
    <name type="scientific">Actibacterium naphthalenivorans</name>
    <dbReference type="NCBI Taxonomy" id="1614693"/>
    <lineage>
        <taxon>Bacteria</taxon>
        <taxon>Pseudomonadati</taxon>
        <taxon>Pseudomonadota</taxon>
        <taxon>Alphaproteobacteria</taxon>
        <taxon>Rhodobacterales</taxon>
        <taxon>Roseobacteraceae</taxon>
        <taxon>Actibacterium</taxon>
    </lineage>
</organism>
<dbReference type="PANTHER" id="PTHR11895:SF169">
    <property type="entry name" value="GLUTAMYL-TRNA(GLN) AMIDOTRANSFERASE"/>
    <property type="match status" value="1"/>
</dbReference>
<dbReference type="PANTHER" id="PTHR11895">
    <property type="entry name" value="TRANSAMIDASE"/>
    <property type="match status" value="1"/>
</dbReference>
<evidence type="ECO:0000259" key="2">
    <source>
        <dbReference type="Pfam" id="PF21986"/>
    </source>
</evidence>
<dbReference type="Gene3D" id="3.10.490.10">
    <property type="entry name" value="Gamma-glutamyl cyclotransferase-like"/>
    <property type="match status" value="1"/>
</dbReference>
<dbReference type="InterPro" id="IPR053844">
    <property type="entry name" value="AH_C"/>
</dbReference>
<feature type="domain" description="Allophanate hydrolase C-terminal" evidence="2">
    <location>
        <begin position="472"/>
        <end position="594"/>
    </location>
</feature>
<feature type="domain" description="Amidase" evidence="1">
    <location>
        <begin position="23"/>
        <end position="432"/>
    </location>
</feature>
<keyword evidence="4" id="KW-1185">Reference proteome</keyword>
<dbReference type="Gene3D" id="1.20.58.1700">
    <property type="match status" value="1"/>
</dbReference>
<dbReference type="EC" id="3.5.1.54" evidence="3"/>
<evidence type="ECO:0000313" key="4">
    <source>
        <dbReference type="Proteomes" id="UP000585681"/>
    </source>
</evidence>
<name>A0A840C741_9RHOB</name>
<dbReference type="InterPro" id="IPR014085">
    <property type="entry name" value="Allophanate_hydrolase"/>
</dbReference>
<sequence length="596" mass="61723">MKSLPFTLPALKAAYAAGTRPEDVVAEVYARIRAVDDPGIFIHLAEEEEVRAAARGLGAYDPALPLWGVPFAVKDNIDAAGMPTTAACPAFAYEAGEDAFILAQLRAAGAILIGKTNLDQFATGLVGVRSPYTPPKNAVDPAMAPGGSSSGSAVVVGHGIVAFALGTDTAGSGRVPAALNNIVGLKPTLGAFSASGVVPACRSIETVSVFALTVEDAYEVFRVAAVYDPADAYARPVAAPPPGPTPPHAVIGIPTPGSIRFFGDQVQQASFNDAVEILRGAGATVKEVDFAPLYAVAEMLYDGAWVAERYTVIEDLLKTDPEAILPVTRQIITHAESLTAADAFRGMYRLKELIRQAEPLLAGIDALCVPTMPTFVSVADLQADPITPNSRSGTYTNFVNLMDMCGLAVPTPPRSDGRPGGVTLLARAGQDGYLAALAAPLEAAGTRTLGATDWPVPARAEAVPAAAPDEIALAVCGAHMSGLPLNKELTGRGARFLKTTRSSPDYRFYALAGGPPARPGMVRCADGEGAAIAMEVWALPLSEFGGFMAGIPAPLGIGTVRLEDGSTVKGFVCEAIGTEGAQDITGIADWRAFLGR</sequence>
<evidence type="ECO:0000313" key="3">
    <source>
        <dbReference type="EMBL" id="MBB4020673.1"/>
    </source>
</evidence>
<dbReference type="GO" id="GO:0004039">
    <property type="term" value="F:allophanate hydrolase activity"/>
    <property type="evidence" value="ECO:0007669"/>
    <property type="project" value="UniProtKB-EC"/>
</dbReference>
<dbReference type="Pfam" id="PF21986">
    <property type="entry name" value="AH_C"/>
    <property type="match status" value="1"/>
</dbReference>
<dbReference type="Gene3D" id="3.90.1300.10">
    <property type="entry name" value="Amidase signature (AS) domain"/>
    <property type="match status" value="1"/>
</dbReference>
<dbReference type="InterPro" id="IPR036928">
    <property type="entry name" value="AS_sf"/>
</dbReference>